<dbReference type="OrthoDB" id="9942036at2"/>
<evidence type="ECO:0000313" key="2">
    <source>
        <dbReference type="Proteomes" id="UP000307217"/>
    </source>
</evidence>
<accession>A0A5S3V4Y0</accession>
<comment type="caution">
    <text evidence="1">The sequence shown here is derived from an EMBL/GenBank/DDBJ whole genome shotgun (WGS) entry which is preliminary data.</text>
</comment>
<protein>
    <submittedName>
        <fullName evidence="1">Uncharacterized protein</fullName>
    </submittedName>
</protein>
<proteinExistence type="predicted"/>
<reference evidence="1 2" key="1">
    <citation type="submission" date="2018-01" db="EMBL/GenBank/DDBJ databases">
        <authorList>
            <person name="Paulsen S."/>
            <person name="Gram L.K."/>
        </authorList>
    </citation>
    <scope>NUCLEOTIDE SEQUENCE [LARGE SCALE GENOMIC DNA]</scope>
    <source>
        <strain evidence="1 2">S3790</strain>
    </source>
</reference>
<dbReference type="Pfam" id="PF22188">
    <property type="entry name" value="Phage_spike_P1"/>
    <property type="match status" value="1"/>
</dbReference>
<reference evidence="2" key="2">
    <citation type="submission" date="2019-06" db="EMBL/GenBank/DDBJ databases">
        <title>Co-occurence of chitin degradation, pigmentation and bioactivity in marine Pseudoalteromonas.</title>
        <authorList>
            <person name="Sonnenschein E.C."/>
            <person name="Bech P.K."/>
        </authorList>
    </citation>
    <scope>NUCLEOTIDE SEQUENCE [LARGE SCALE GENOMIC DNA]</scope>
    <source>
        <strain evidence="2">S3790</strain>
    </source>
</reference>
<gene>
    <name evidence="1" type="ORF">CWC19_16790</name>
</gene>
<organism evidence="1 2">
    <name type="scientific">Pseudoalteromonas aurantia</name>
    <dbReference type="NCBI Taxonomy" id="43654"/>
    <lineage>
        <taxon>Bacteria</taxon>
        <taxon>Pseudomonadati</taxon>
        <taxon>Pseudomonadota</taxon>
        <taxon>Gammaproteobacteria</taxon>
        <taxon>Alteromonadales</taxon>
        <taxon>Pseudoalteromonadaceae</taxon>
        <taxon>Pseudoalteromonas</taxon>
    </lineage>
</organism>
<dbReference type="EMBL" id="PNBX01000080">
    <property type="protein sequence ID" value="TMO66182.1"/>
    <property type="molecule type" value="Genomic_DNA"/>
</dbReference>
<dbReference type="Pfam" id="PF22465">
    <property type="entry name" value="Spike_JR2"/>
    <property type="match status" value="1"/>
</dbReference>
<name>A0A5S3V4Y0_9GAMM</name>
<dbReference type="AlphaFoldDB" id="A0A5S3V4Y0"/>
<dbReference type="Proteomes" id="UP000307217">
    <property type="component" value="Unassembled WGS sequence"/>
</dbReference>
<dbReference type="RefSeq" id="WP_138592924.1">
    <property type="nucleotide sequence ID" value="NZ_PNBX01000080.1"/>
</dbReference>
<dbReference type="Gene3D" id="2.60.120.720">
    <property type="match status" value="1"/>
</dbReference>
<dbReference type="Gene3D" id="2.60.120.770">
    <property type="match status" value="1"/>
</dbReference>
<evidence type="ECO:0000313" key="1">
    <source>
        <dbReference type="EMBL" id="TMO66182.1"/>
    </source>
</evidence>
<sequence>MLLSQSVKSGEVWEINEIGSSFAVIRAQIGLYAKFYDAAGSVVMNTELNQGIKLAVNYTKIVLLSKTDMQVQVWASKYAYDFTAQPDRARTALSRIRPLTYGINKLLEYDPPRLRASIKSDIGMYIGGENMRVNDGIVENARYYPANSSIETAAYGDLMYFISNATERVLYQSASQEVKYVTQTSITRAELEQNSVDYFDIKIPPSHHNKTFTVMCSVSHDSQSHVTPETGPLNITIGPALFVTNDDIETHDAQSMTRHKFMGGGGAWSGSLKTYPVAMTLKAGTHRVFMAESALDYDAVQKLNHVNFGQSFCCFESISSTDDVFLIIGSAEIFEERA</sequence>